<evidence type="ECO:0000313" key="3">
    <source>
        <dbReference type="Proteomes" id="UP001227230"/>
    </source>
</evidence>
<protein>
    <submittedName>
        <fullName evidence="2">Uncharacterized protein</fullName>
    </submittedName>
</protein>
<gene>
    <name evidence="2" type="ORF">VitviT2T_024374</name>
</gene>
<name>A0ABY9DGE1_VITVI</name>
<keyword evidence="3" id="KW-1185">Reference proteome</keyword>
<proteinExistence type="predicted"/>
<sequence length="120" mass="12929">MATGNYRNISIPRRVFPCKTYILPTSSSMPLPLRKQNCFLASAGGVGILDLRDLDGSNSQKICQMHPQPSLIQSADSSDPSLFSSLQSTSADSRGPNILLSVAYLSIPCMYAFLACQVNA</sequence>
<reference evidence="2 3" key="1">
    <citation type="journal article" date="2023" name="Hortic Res">
        <title>The complete reference genome for grapevine (Vitis vinifera L.) genetics and breeding.</title>
        <authorList>
            <person name="Shi X."/>
            <person name="Cao S."/>
            <person name="Wang X."/>
            <person name="Huang S."/>
            <person name="Wang Y."/>
            <person name="Liu Z."/>
            <person name="Liu W."/>
            <person name="Leng X."/>
            <person name="Peng Y."/>
            <person name="Wang N."/>
            <person name="Wang Y."/>
            <person name="Ma Z."/>
            <person name="Xu X."/>
            <person name="Zhang F."/>
            <person name="Xue H."/>
            <person name="Zhong H."/>
            <person name="Wang Y."/>
            <person name="Zhang K."/>
            <person name="Velt A."/>
            <person name="Avia K."/>
            <person name="Holtgrawe D."/>
            <person name="Grimplet J."/>
            <person name="Matus J.T."/>
            <person name="Ware D."/>
            <person name="Wu X."/>
            <person name="Wang H."/>
            <person name="Liu C."/>
            <person name="Fang Y."/>
            <person name="Rustenholz C."/>
            <person name="Cheng Z."/>
            <person name="Xiao H."/>
            <person name="Zhou Y."/>
        </authorList>
    </citation>
    <scope>NUCLEOTIDE SEQUENCE [LARGE SCALE GENOMIC DNA]</scope>
    <source>
        <strain evidence="3">cv. Pinot noir / PN40024</strain>
        <tissue evidence="2">Leaf</tissue>
    </source>
</reference>
<dbReference type="Proteomes" id="UP001227230">
    <property type="component" value="Chromosome 16"/>
</dbReference>
<dbReference type="EMBL" id="CP126663">
    <property type="protein sequence ID" value="WKA06477.1"/>
    <property type="molecule type" value="Genomic_DNA"/>
</dbReference>
<evidence type="ECO:0000256" key="1">
    <source>
        <dbReference type="SAM" id="MobiDB-lite"/>
    </source>
</evidence>
<feature type="region of interest" description="Disordered" evidence="1">
    <location>
        <begin position="73"/>
        <end position="92"/>
    </location>
</feature>
<accession>A0ABY9DGE1</accession>
<evidence type="ECO:0000313" key="2">
    <source>
        <dbReference type="EMBL" id="WKA06477.1"/>
    </source>
</evidence>
<organism evidence="2 3">
    <name type="scientific">Vitis vinifera</name>
    <name type="common">Grape</name>
    <dbReference type="NCBI Taxonomy" id="29760"/>
    <lineage>
        <taxon>Eukaryota</taxon>
        <taxon>Viridiplantae</taxon>
        <taxon>Streptophyta</taxon>
        <taxon>Embryophyta</taxon>
        <taxon>Tracheophyta</taxon>
        <taxon>Spermatophyta</taxon>
        <taxon>Magnoliopsida</taxon>
        <taxon>eudicotyledons</taxon>
        <taxon>Gunneridae</taxon>
        <taxon>Pentapetalae</taxon>
        <taxon>rosids</taxon>
        <taxon>Vitales</taxon>
        <taxon>Vitaceae</taxon>
        <taxon>Viteae</taxon>
        <taxon>Vitis</taxon>
    </lineage>
</organism>